<organism evidence="2 3">
    <name type="scientific">Kingella bonacorsii</name>
    <dbReference type="NCBI Taxonomy" id="2796361"/>
    <lineage>
        <taxon>Bacteria</taxon>
        <taxon>Pseudomonadati</taxon>
        <taxon>Pseudomonadota</taxon>
        <taxon>Betaproteobacteria</taxon>
        <taxon>Neisseriales</taxon>
        <taxon>Neisseriaceae</taxon>
        <taxon>Kingella</taxon>
    </lineage>
</organism>
<dbReference type="Proteomes" id="UP000614058">
    <property type="component" value="Unassembled WGS sequence"/>
</dbReference>
<protein>
    <submittedName>
        <fullName evidence="2">ABC transporter permease</fullName>
    </submittedName>
</protein>
<evidence type="ECO:0000256" key="1">
    <source>
        <dbReference type="SAM" id="Phobius"/>
    </source>
</evidence>
<dbReference type="Pfam" id="PF12679">
    <property type="entry name" value="ABC2_membrane_2"/>
    <property type="match status" value="1"/>
</dbReference>
<evidence type="ECO:0000313" key="2">
    <source>
        <dbReference type="EMBL" id="MBK0396054.1"/>
    </source>
</evidence>
<name>A0ABS1BS32_9NEIS</name>
<keyword evidence="1" id="KW-1133">Transmembrane helix</keyword>
<feature type="transmembrane region" description="Helical" evidence="1">
    <location>
        <begin position="20"/>
        <end position="38"/>
    </location>
</feature>
<keyword evidence="3" id="KW-1185">Reference proteome</keyword>
<dbReference type="RefSeq" id="WP_200522222.1">
    <property type="nucleotide sequence ID" value="NZ_JAEHNZ010000002.1"/>
</dbReference>
<feature type="transmembrane region" description="Helical" evidence="1">
    <location>
        <begin position="100"/>
        <end position="122"/>
    </location>
</feature>
<gene>
    <name evidence="2" type="ORF">JDW22_05555</name>
</gene>
<feature type="transmembrane region" description="Helical" evidence="1">
    <location>
        <begin position="142"/>
        <end position="163"/>
    </location>
</feature>
<reference evidence="2 3" key="1">
    <citation type="journal article" date="2021" name="Pathogens">
        <title>Isolation and Characterization of Kingella bonacorsii sp. nov., A Novel Kingella Species Detected in a Stable Periodontitis Subject.</title>
        <authorList>
            <person name="Antezack A."/>
            <person name="Boxberger M."/>
            <person name="Rolland C."/>
            <person name="Monnet-Corti V."/>
            <person name="La Scola B."/>
        </authorList>
    </citation>
    <scope>NUCLEOTIDE SEQUENCE [LARGE SCALE GENOMIC DNA]</scope>
    <source>
        <strain evidence="2 3">Marseille-Q4569</strain>
    </source>
</reference>
<proteinExistence type="predicted"/>
<feature type="transmembrane region" description="Helical" evidence="1">
    <location>
        <begin position="251"/>
        <end position="271"/>
    </location>
</feature>
<dbReference type="PANTHER" id="PTHR43471:SF1">
    <property type="entry name" value="ABC TRANSPORTER PERMEASE PROTEIN NOSY-RELATED"/>
    <property type="match status" value="1"/>
</dbReference>
<keyword evidence="1" id="KW-0812">Transmembrane</keyword>
<comment type="caution">
    <text evidence="2">The sequence shown here is derived from an EMBL/GenBank/DDBJ whole genome shotgun (WGS) entry which is preliminary data.</text>
</comment>
<sequence>MSPTLIIAQKEIRDNLRNRWVLAATILMFALALALGFMGSTPTGSVKVDPLTVTVVSLSSLSIFLVPLIAMLMSYDALIGEIERGTMALLLSYPISRWQILVGKFIGHTALLAIATLIGYGAAGLILQWQFGGFQAAAWKPFFLLIAASILLGAAFLSLGYLISAKVKERGTAAGLAIGVWLFFVVIFDMALLGILVADSKHRITAKLLENVLLFNPTDIYRLLNLTGFENTAMYSGMAGISGQIGLTKTLLVAAQLGWIVVPFALAAWLFSRRQI</sequence>
<dbReference type="EMBL" id="JAEHNZ010000002">
    <property type="protein sequence ID" value="MBK0396054.1"/>
    <property type="molecule type" value="Genomic_DNA"/>
</dbReference>
<feature type="transmembrane region" description="Helical" evidence="1">
    <location>
        <begin position="175"/>
        <end position="198"/>
    </location>
</feature>
<evidence type="ECO:0000313" key="3">
    <source>
        <dbReference type="Proteomes" id="UP000614058"/>
    </source>
</evidence>
<keyword evidence="1" id="KW-0472">Membrane</keyword>
<accession>A0ABS1BS32</accession>
<feature type="transmembrane region" description="Helical" evidence="1">
    <location>
        <begin position="58"/>
        <end position="79"/>
    </location>
</feature>
<dbReference type="PANTHER" id="PTHR43471">
    <property type="entry name" value="ABC TRANSPORTER PERMEASE"/>
    <property type="match status" value="1"/>
</dbReference>